<reference evidence="2 3" key="1">
    <citation type="submission" date="2018-07" db="EMBL/GenBank/DDBJ databases">
        <title>A draft genome of a endophytic bacteria, a new species of Pedobacter.</title>
        <authorList>
            <person name="Zhang Z.D."/>
            <person name="Chen Z.J."/>
        </authorList>
    </citation>
    <scope>NUCLEOTIDE SEQUENCE [LARGE SCALE GENOMIC DNA]</scope>
    <source>
        <strain evidence="2 3">RS10</strain>
    </source>
</reference>
<protein>
    <recommendedName>
        <fullName evidence="1">UBP-type domain-containing protein</fullName>
    </recommendedName>
</protein>
<accession>A0A366KYW4</accession>
<dbReference type="PROSITE" id="PS00028">
    <property type="entry name" value="ZINC_FINGER_C2H2_1"/>
    <property type="match status" value="1"/>
</dbReference>
<gene>
    <name evidence="2" type="ORF">DRW42_13475</name>
</gene>
<dbReference type="AlphaFoldDB" id="A0A366KYW4"/>
<dbReference type="SUPFAM" id="SSF57850">
    <property type="entry name" value="RING/U-box"/>
    <property type="match status" value="1"/>
</dbReference>
<dbReference type="EMBL" id="QNQU01000010">
    <property type="protein sequence ID" value="RBQ06778.1"/>
    <property type="molecule type" value="Genomic_DNA"/>
</dbReference>
<keyword evidence="3" id="KW-1185">Reference proteome</keyword>
<dbReference type="InterPro" id="IPR001607">
    <property type="entry name" value="Znf_UBP"/>
</dbReference>
<name>A0A366KYW4_9SPHI</name>
<organism evidence="2 3">
    <name type="scientific">Pedobacter miscanthi</name>
    <dbReference type="NCBI Taxonomy" id="2259170"/>
    <lineage>
        <taxon>Bacteria</taxon>
        <taxon>Pseudomonadati</taxon>
        <taxon>Bacteroidota</taxon>
        <taxon>Sphingobacteriia</taxon>
        <taxon>Sphingobacteriales</taxon>
        <taxon>Sphingobacteriaceae</taxon>
        <taxon>Pedobacter</taxon>
    </lineage>
</organism>
<dbReference type="InterPro" id="IPR013087">
    <property type="entry name" value="Znf_C2H2_type"/>
</dbReference>
<dbReference type="Gene3D" id="3.30.40.10">
    <property type="entry name" value="Zinc/RING finger domain, C3HC4 (zinc finger)"/>
    <property type="match status" value="1"/>
</dbReference>
<feature type="domain" description="UBP-type" evidence="1">
    <location>
        <begin position="5"/>
        <end position="90"/>
    </location>
</feature>
<sequence>MENQTICTDIEKIKILKQASSHVCEACAKIGGRWLHLRTCQTCGVTLCCDSSPNQHMTAHFHHSGHPTVSSAESGERWLWCYEHEIFSEY</sequence>
<dbReference type="PROSITE" id="PS50271">
    <property type="entry name" value="ZF_UBP"/>
    <property type="match status" value="1"/>
</dbReference>
<proteinExistence type="predicted"/>
<dbReference type="GO" id="GO:0008270">
    <property type="term" value="F:zinc ion binding"/>
    <property type="evidence" value="ECO:0007669"/>
    <property type="project" value="InterPro"/>
</dbReference>
<dbReference type="InterPro" id="IPR013083">
    <property type="entry name" value="Znf_RING/FYVE/PHD"/>
</dbReference>
<dbReference type="Pfam" id="PF02148">
    <property type="entry name" value="zf-UBP"/>
    <property type="match status" value="1"/>
</dbReference>
<evidence type="ECO:0000313" key="3">
    <source>
        <dbReference type="Proteomes" id="UP000252081"/>
    </source>
</evidence>
<dbReference type="Proteomes" id="UP000252081">
    <property type="component" value="Unassembled WGS sequence"/>
</dbReference>
<dbReference type="OrthoDB" id="120315at2"/>
<evidence type="ECO:0000259" key="1">
    <source>
        <dbReference type="PROSITE" id="PS50271"/>
    </source>
</evidence>
<evidence type="ECO:0000313" key="2">
    <source>
        <dbReference type="EMBL" id="RBQ06778.1"/>
    </source>
</evidence>
<dbReference type="RefSeq" id="WP_113949341.1">
    <property type="nucleotide sequence ID" value="NZ_QNQU01000010.1"/>
</dbReference>
<comment type="caution">
    <text evidence="2">The sequence shown here is derived from an EMBL/GenBank/DDBJ whole genome shotgun (WGS) entry which is preliminary data.</text>
</comment>